<feature type="compositionally biased region" description="Low complexity" evidence="1">
    <location>
        <begin position="38"/>
        <end position="49"/>
    </location>
</feature>
<organism evidence="2 3">
    <name type="scientific">Chondrus crispus</name>
    <name type="common">Carrageen Irish moss</name>
    <name type="synonym">Polymorpha crispa</name>
    <dbReference type="NCBI Taxonomy" id="2769"/>
    <lineage>
        <taxon>Eukaryota</taxon>
        <taxon>Rhodophyta</taxon>
        <taxon>Florideophyceae</taxon>
        <taxon>Rhodymeniophycidae</taxon>
        <taxon>Gigartinales</taxon>
        <taxon>Gigartinaceae</taxon>
        <taxon>Chondrus</taxon>
    </lineage>
</organism>
<gene>
    <name evidence="2" type="ORF">CHC_T00002931001</name>
</gene>
<dbReference type="InterPro" id="IPR036397">
    <property type="entry name" value="RNaseH_sf"/>
</dbReference>
<dbReference type="GO" id="GO:0003676">
    <property type="term" value="F:nucleic acid binding"/>
    <property type="evidence" value="ECO:0007669"/>
    <property type="project" value="InterPro"/>
</dbReference>
<dbReference type="Gramene" id="CDF34230">
    <property type="protein sequence ID" value="CDF34230"/>
    <property type="gene ID" value="CHC_T00002931001"/>
</dbReference>
<keyword evidence="3" id="KW-1185">Reference proteome</keyword>
<feature type="compositionally biased region" description="Basic residues" evidence="1">
    <location>
        <begin position="18"/>
        <end position="30"/>
    </location>
</feature>
<name>R7Q9S5_CHOCR</name>
<dbReference type="RefSeq" id="XP_005714049.1">
    <property type="nucleotide sequence ID" value="XM_005713992.1"/>
</dbReference>
<proteinExistence type="predicted"/>
<sequence>MSSHQPQPTPSPSPSPRSPHHLHPSVRRSRTNPISIYASPAYKPSTTPTTTPPASPRHACAASYGVYVDAPSDAPANALRTHVSEPLQSPHQSRRAASIAALAHAIRLSHSLPAHPVEIVLDDKDVADHFNGHANSWRDRVKARRADNVWRPVADLVAEHGDHPVVLHVRSATHALSSPVRKAKELALQAMGKHAFCRLCHRNYGRAGAVHECHPTCSTPPCHGVRFQSVQEYERHVEERHPIAVVFPEDGKLVVASPKKDTTCPDENSADNIEVLTCPSCKAPFVDLAAFEAHIEKECPEALAHWYSQTTIVKD</sequence>
<dbReference type="Gene3D" id="3.30.420.10">
    <property type="entry name" value="Ribonuclease H-like superfamily/Ribonuclease H"/>
    <property type="match status" value="1"/>
</dbReference>
<feature type="compositionally biased region" description="Pro residues" evidence="1">
    <location>
        <begin position="7"/>
        <end position="17"/>
    </location>
</feature>
<dbReference type="STRING" id="2769.R7Q9S5"/>
<evidence type="ECO:0000256" key="1">
    <source>
        <dbReference type="SAM" id="MobiDB-lite"/>
    </source>
</evidence>
<dbReference type="Proteomes" id="UP000012073">
    <property type="component" value="Unassembled WGS sequence"/>
</dbReference>
<evidence type="ECO:0000313" key="3">
    <source>
        <dbReference type="Proteomes" id="UP000012073"/>
    </source>
</evidence>
<accession>R7Q9S5</accession>
<dbReference type="EMBL" id="HG001679">
    <property type="protein sequence ID" value="CDF34230.1"/>
    <property type="molecule type" value="Genomic_DNA"/>
</dbReference>
<dbReference type="AlphaFoldDB" id="R7Q9S5"/>
<evidence type="ECO:0000313" key="2">
    <source>
        <dbReference type="EMBL" id="CDF34230.1"/>
    </source>
</evidence>
<dbReference type="KEGG" id="ccp:CHC_T00002931001"/>
<protein>
    <submittedName>
        <fullName evidence="2">Uncharacterized protein</fullName>
    </submittedName>
</protein>
<dbReference type="GeneID" id="17321781"/>
<feature type="region of interest" description="Disordered" evidence="1">
    <location>
        <begin position="1"/>
        <end position="57"/>
    </location>
</feature>
<reference evidence="3" key="1">
    <citation type="journal article" date="2013" name="Proc. Natl. Acad. Sci. U.S.A.">
        <title>Genome structure and metabolic features in the red seaweed Chondrus crispus shed light on evolution of the Archaeplastida.</title>
        <authorList>
            <person name="Collen J."/>
            <person name="Porcel B."/>
            <person name="Carre W."/>
            <person name="Ball S.G."/>
            <person name="Chaparro C."/>
            <person name="Tonon T."/>
            <person name="Barbeyron T."/>
            <person name="Michel G."/>
            <person name="Noel B."/>
            <person name="Valentin K."/>
            <person name="Elias M."/>
            <person name="Artiguenave F."/>
            <person name="Arun A."/>
            <person name="Aury J.M."/>
            <person name="Barbosa-Neto J.F."/>
            <person name="Bothwell J.H."/>
            <person name="Bouget F.Y."/>
            <person name="Brillet L."/>
            <person name="Cabello-Hurtado F."/>
            <person name="Capella-Gutierrez S."/>
            <person name="Charrier B."/>
            <person name="Cladiere L."/>
            <person name="Cock J.M."/>
            <person name="Coelho S.M."/>
            <person name="Colleoni C."/>
            <person name="Czjzek M."/>
            <person name="Da Silva C."/>
            <person name="Delage L."/>
            <person name="Denoeud F."/>
            <person name="Deschamps P."/>
            <person name="Dittami S.M."/>
            <person name="Gabaldon T."/>
            <person name="Gachon C.M."/>
            <person name="Groisillier A."/>
            <person name="Herve C."/>
            <person name="Jabbari K."/>
            <person name="Katinka M."/>
            <person name="Kloareg B."/>
            <person name="Kowalczyk N."/>
            <person name="Labadie K."/>
            <person name="Leblanc C."/>
            <person name="Lopez P.J."/>
            <person name="McLachlan D.H."/>
            <person name="Meslet-Cladiere L."/>
            <person name="Moustafa A."/>
            <person name="Nehr Z."/>
            <person name="Nyvall Collen P."/>
            <person name="Panaud O."/>
            <person name="Partensky F."/>
            <person name="Poulain J."/>
            <person name="Rensing S.A."/>
            <person name="Rousvoal S."/>
            <person name="Samson G."/>
            <person name="Symeonidi A."/>
            <person name="Weissenbach J."/>
            <person name="Zambounis A."/>
            <person name="Wincker P."/>
            <person name="Boyen C."/>
        </authorList>
    </citation>
    <scope>NUCLEOTIDE SEQUENCE [LARGE SCALE GENOMIC DNA]</scope>
    <source>
        <strain evidence="3">cv. Stackhouse</strain>
    </source>
</reference>